<dbReference type="OMA" id="WIRDECK"/>
<dbReference type="InParanoid" id="A0A077ZZJ7"/>
<dbReference type="PROSITE" id="PS00383">
    <property type="entry name" value="TYR_PHOSPHATASE_1"/>
    <property type="match status" value="1"/>
</dbReference>
<evidence type="ECO:0000259" key="1">
    <source>
        <dbReference type="PROSITE" id="PS50056"/>
    </source>
</evidence>
<dbReference type="InterPro" id="IPR000387">
    <property type="entry name" value="Tyr_Pase_dom"/>
</dbReference>
<dbReference type="OrthoDB" id="270189at2759"/>
<dbReference type="InterPro" id="IPR029021">
    <property type="entry name" value="Prot-tyrosine_phosphatase-like"/>
</dbReference>
<dbReference type="Proteomes" id="UP000039865">
    <property type="component" value="Unassembled WGS sequence"/>
</dbReference>
<feature type="domain" description="Tyrosine specific protein phosphatases" evidence="1">
    <location>
        <begin position="96"/>
        <end position="164"/>
    </location>
</feature>
<reference evidence="2 3" key="1">
    <citation type="submission" date="2014-06" db="EMBL/GenBank/DDBJ databases">
        <authorList>
            <person name="Swart Estienne"/>
        </authorList>
    </citation>
    <scope>NUCLEOTIDE SEQUENCE [LARGE SCALE GENOMIC DNA]</scope>
    <source>
        <strain evidence="2 3">130c</strain>
    </source>
</reference>
<name>A0A077ZZJ7_STYLE</name>
<dbReference type="SUPFAM" id="SSF52799">
    <property type="entry name" value="(Phosphotyrosine protein) phosphatases II"/>
    <property type="match status" value="1"/>
</dbReference>
<accession>A0A077ZZJ7</accession>
<dbReference type="PROSITE" id="PS50056">
    <property type="entry name" value="TYR_PHOSPHATASE_2"/>
    <property type="match status" value="1"/>
</dbReference>
<sequence length="194" mass="22455">MKSQHQEKKKDKYYEIKELNFYQIGKSQVTLWHRPGKKEIYDLKNLQNISLIVTLQGTGENPNEIKKGCQQNGIQHKWINIQGANQALLDDKKVIAYLVERIQELYENLSTQQERVLIHCAAGVHRTGITAYTLLRLDGLCPQDAYETLKLIRLNTYQGVGEWRIQLAEAKIVPPLMKIILENQSKEILQQSNE</sequence>
<dbReference type="InterPro" id="IPR016130">
    <property type="entry name" value="Tyr_Pase_AS"/>
</dbReference>
<dbReference type="Gene3D" id="3.90.190.10">
    <property type="entry name" value="Protein tyrosine phosphatase superfamily"/>
    <property type="match status" value="1"/>
</dbReference>
<dbReference type="Pfam" id="PF13350">
    <property type="entry name" value="Y_phosphatase3"/>
    <property type="match status" value="1"/>
</dbReference>
<gene>
    <name evidence="2" type="primary">Contig9059.g9692</name>
    <name evidence="2" type="ORF">STYLEM_4307</name>
</gene>
<keyword evidence="3" id="KW-1185">Reference proteome</keyword>
<organism evidence="2 3">
    <name type="scientific">Stylonychia lemnae</name>
    <name type="common">Ciliate</name>
    <dbReference type="NCBI Taxonomy" id="5949"/>
    <lineage>
        <taxon>Eukaryota</taxon>
        <taxon>Sar</taxon>
        <taxon>Alveolata</taxon>
        <taxon>Ciliophora</taxon>
        <taxon>Intramacronucleata</taxon>
        <taxon>Spirotrichea</taxon>
        <taxon>Stichotrichia</taxon>
        <taxon>Sporadotrichida</taxon>
        <taxon>Oxytrichidae</taxon>
        <taxon>Stylonychinae</taxon>
        <taxon>Stylonychia</taxon>
    </lineage>
</organism>
<evidence type="ECO:0000313" key="3">
    <source>
        <dbReference type="Proteomes" id="UP000039865"/>
    </source>
</evidence>
<dbReference type="GO" id="GO:0004721">
    <property type="term" value="F:phosphoprotein phosphatase activity"/>
    <property type="evidence" value="ECO:0007669"/>
    <property type="project" value="InterPro"/>
</dbReference>
<proteinExistence type="predicted"/>
<protein>
    <submittedName>
        <fullName evidence="2">Adpribosylation crystallin</fullName>
    </submittedName>
</protein>
<dbReference type="InterPro" id="IPR026893">
    <property type="entry name" value="Tyr/Ser_Pase_IphP-type"/>
</dbReference>
<dbReference type="AlphaFoldDB" id="A0A077ZZJ7"/>
<dbReference type="EMBL" id="CCKQ01004170">
    <property type="protein sequence ID" value="CDW75320.1"/>
    <property type="molecule type" value="Genomic_DNA"/>
</dbReference>
<evidence type="ECO:0000313" key="2">
    <source>
        <dbReference type="EMBL" id="CDW75320.1"/>
    </source>
</evidence>